<protein>
    <recommendedName>
        <fullName evidence="4">Phosphoserine phosphatase</fullName>
        <ecNumber evidence="3">3.1.3.3</ecNumber>
    </recommendedName>
</protein>
<reference evidence="11" key="2">
    <citation type="journal article" date="2018" name="Environ. Sci. Technol.">
        <title>The Toxicogenome of Hyalella azteca: A Model for Sediment Ecotoxicology and Evolutionary Toxicology.</title>
        <authorList>
            <person name="Poynton H.C."/>
            <person name="Hasenbein S."/>
            <person name="Benoit J.B."/>
            <person name="Sepulveda M.S."/>
            <person name="Poelchau M.F."/>
            <person name="Hughes D.S.T."/>
            <person name="Murali S.C."/>
            <person name="Chen S."/>
            <person name="Glastad K.M."/>
            <person name="Goodisman M.A.D."/>
            <person name="Werren J.H."/>
            <person name="Vineis J.H."/>
            <person name="Bowen J.L."/>
            <person name="Friedrich M."/>
            <person name="Jones J."/>
            <person name="Robertson H.M."/>
            <person name="Feyereisen R."/>
            <person name="Mechler-Hickson A."/>
            <person name="Mathers N."/>
            <person name="Lee C.E."/>
            <person name="Colbourne J.K."/>
            <person name="Biales A."/>
            <person name="Johnston J.S."/>
            <person name="Wellborn G.A."/>
            <person name="Rosendale A.J."/>
            <person name="Cridge A.G."/>
            <person name="Munoz-Torres M.C."/>
            <person name="Bain P.A."/>
            <person name="Manny A.R."/>
            <person name="Major K.M."/>
            <person name="Lambert F.N."/>
            <person name="Vulpe C.D."/>
            <person name="Tuck P."/>
            <person name="Blalock B.J."/>
            <person name="Lin Y.Y."/>
            <person name="Smith M.E."/>
            <person name="Ochoa-Acuna H."/>
            <person name="Chen M.M."/>
            <person name="Childers C.P."/>
            <person name="Qu J."/>
            <person name="Dugan S."/>
            <person name="Lee S.L."/>
            <person name="Chao H."/>
            <person name="Dinh H."/>
            <person name="Han Y."/>
            <person name="Doddapaneni H."/>
            <person name="Worley K.C."/>
            <person name="Muzny D.M."/>
            <person name="Gibbs R.A."/>
            <person name="Richards S."/>
        </authorList>
    </citation>
    <scope>NUCLEOTIDE SEQUENCE</scope>
    <source>
        <strain evidence="11">HAZT.00-mixed</strain>
        <tissue evidence="11">Whole organism</tissue>
    </source>
</reference>
<reference evidence="11" key="1">
    <citation type="submission" date="2014-08" db="EMBL/GenBank/DDBJ databases">
        <authorList>
            <person name="Murali S."/>
            <person name="Richards S."/>
            <person name="Bandaranaike D."/>
            <person name="Bellair M."/>
            <person name="Blankenburg K."/>
            <person name="Chao H."/>
            <person name="Dinh H."/>
            <person name="Doddapaneni H."/>
            <person name="Dugan-Rocha S."/>
            <person name="Elkadiri S."/>
            <person name="Gnanaolivu R."/>
            <person name="Hughes D."/>
            <person name="Lee S."/>
            <person name="Li M."/>
            <person name="Ming W."/>
            <person name="Munidasa M."/>
            <person name="Muniz J."/>
            <person name="Nguyen L."/>
            <person name="Osuji N."/>
            <person name="Pu L.-L."/>
            <person name="Puazo M."/>
            <person name="Skinner E."/>
            <person name="Qu C."/>
            <person name="Quiroz J."/>
            <person name="Raj R."/>
            <person name="Weissenberger G."/>
            <person name="Xin Y."/>
            <person name="Zou X."/>
            <person name="Han Y."/>
            <person name="Worley K."/>
            <person name="Muzny D."/>
            <person name="Gibbs R."/>
        </authorList>
    </citation>
    <scope>NUCLEOTIDE SEQUENCE</scope>
    <source>
        <strain evidence="11">HAZT.00-mixed</strain>
        <tissue evidence="11">Whole organism</tissue>
    </source>
</reference>
<feature type="signal peptide" evidence="10">
    <location>
        <begin position="1"/>
        <end position="17"/>
    </location>
</feature>
<keyword evidence="8" id="KW-0460">Magnesium</keyword>
<evidence type="ECO:0000256" key="3">
    <source>
        <dbReference type="ARBA" id="ARBA00012640"/>
    </source>
</evidence>
<keyword evidence="9" id="KW-0718">Serine biosynthesis</keyword>
<sequence length="181" mass="20136">MFGAFSHLWKKCTIVLALSIRLSVCPSVRDFAFSSTRKCALCHSLQELVSELQSRETDVYLVSGGFMSLISPVAEKLGIPRENVIANRLQFYFDGQYAGFDESQPTSRSGGKAEVVAALLRKHGYECLVMVGDGMTDMEACPPAHAFIGFGGNVEREAVKEKAPLYVTSFHWLRQRLNEKH</sequence>
<dbReference type="InterPro" id="IPR036412">
    <property type="entry name" value="HAD-like_sf"/>
</dbReference>
<keyword evidence="6" id="KW-0479">Metal-binding</keyword>
<evidence type="ECO:0000256" key="6">
    <source>
        <dbReference type="ARBA" id="ARBA00022723"/>
    </source>
</evidence>
<evidence type="ECO:0000256" key="5">
    <source>
        <dbReference type="ARBA" id="ARBA00022605"/>
    </source>
</evidence>
<dbReference type="GO" id="GO:0036424">
    <property type="term" value="F:L-phosphoserine phosphatase activity"/>
    <property type="evidence" value="ECO:0007669"/>
    <property type="project" value="TreeGrafter"/>
</dbReference>
<comment type="cofactor">
    <cofactor evidence="1">
        <name>Mg(2+)</name>
        <dbReference type="ChEBI" id="CHEBI:18420"/>
    </cofactor>
</comment>
<organism evidence="11">
    <name type="scientific">Hyalella azteca</name>
    <name type="common">Amphipod</name>
    <dbReference type="NCBI Taxonomy" id="294128"/>
    <lineage>
        <taxon>Eukaryota</taxon>
        <taxon>Metazoa</taxon>
        <taxon>Ecdysozoa</taxon>
        <taxon>Arthropoda</taxon>
        <taxon>Crustacea</taxon>
        <taxon>Multicrustacea</taxon>
        <taxon>Malacostraca</taxon>
        <taxon>Eumalacostraca</taxon>
        <taxon>Peracarida</taxon>
        <taxon>Amphipoda</taxon>
        <taxon>Senticaudata</taxon>
        <taxon>Talitrida</taxon>
        <taxon>Talitroidea</taxon>
        <taxon>Hyalellidae</taxon>
        <taxon>Hyalella</taxon>
    </lineage>
</organism>
<evidence type="ECO:0000313" key="11">
    <source>
        <dbReference type="EMBL" id="KAA0203721.1"/>
    </source>
</evidence>
<dbReference type="AlphaFoldDB" id="A0A6A0HEY4"/>
<comment type="caution">
    <text evidence="11">The sequence shown here is derived from an EMBL/GenBank/DDBJ whole genome shotgun (WGS) entry which is preliminary data.</text>
</comment>
<evidence type="ECO:0000256" key="4">
    <source>
        <dbReference type="ARBA" id="ARBA00015196"/>
    </source>
</evidence>
<dbReference type="EC" id="3.1.3.3" evidence="3"/>
<name>A0A6A0HEY4_HYAAZ</name>
<reference evidence="11" key="3">
    <citation type="submission" date="2019-06" db="EMBL/GenBank/DDBJ databases">
        <authorList>
            <person name="Poynton C."/>
            <person name="Hasenbein S."/>
            <person name="Benoit J.B."/>
            <person name="Sepulveda M.S."/>
            <person name="Poelchau M.F."/>
            <person name="Murali S.C."/>
            <person name="Chen S."/>
            <person name="Glastad K.M."/>
            <person name="Werren J.H."/>
            <person name="Vineis J.H."/>
            <person name="Bowen J.L."/>
            <person name="Friedrich M."/>
            <person name="Jones J."/>
            <person name="Robertson H.M."/>
            <person name="Feyereisen R."/>
            <person name="Mechler-Hickson A."/>
            <person name="Mathers N."/>
            <person name="Lee C.E."/>
            <person name="Colbourne J.K."/>
            <person name="Biales A."/>
            <person name="Johnston J.S."/>
            <person name="Wellborn G.A."/>
            <person name="Rosendale A.J."/>
            <person name="Cridge A.G."/>
            <person name="Munoz-Torres M.C."/>
            <person name="Bain P.A."/>
            <person name="Manny A.R."/>
            <person name="Major K.M."/>
            <person name="Lambert F.N."/>
            <person name="Vulpe C.D."/>
            <person name="Tuck P."/>
            <person name="Blalock B.J."/>
            <person name="Lin Y.-Y."/>
            <person name="Smith M.E."/>
            <person name="Ochoa-Acuna H."/>
            <person name="Chen M.-J.M."/>
            <person name="Childers C.P."/>
            <person name="Qu J."/>
            <person name="Dugan S."/>
            <person name="Lee S.L."/>
            <person name="Chao H."/>
            <person name="Dinh H."/>
            <person name="Han Y."/>
            <person name="Doddapaneni H."/>
            <person name="Worley K.C."/>
            <person name="Muzny D.M."/>
            <person name="Gibbs R.A."/>
            <person name="Richards S."/>
        </authorList>
    </citation>
    <scope>NUCLEOTIDE SEQUENCE</scope>
    <source>
        <strain evidence="11">HAZT.00-mixed</strain>
        <tissue evidence="11">Whole organism</tissue>
    </source>
</reference>
<dbReference type="InterPro" id="IPR050582">
    <property type="entry name" value="HAD-like_SerB"/>
</dbReference>
<dbReference type="NCBIfam" id="TIGR01488">
    <property type="entry name" value="HAD-SF-IB"/>
    <property type="match status" value="1"/>
</dbReference>
<keyword evidence="7" id="KW-0378">Hydrolase</keyword>
<proteinExistence type="predicted"/>
<dbReference type="PANTHER" id="PTHR43344:SF2">
    <property type="entry name" value="PHOSPHOSERINE PHOSPHATASE"/>
    <property type="match status" value="1"/>
</dbReference>
<evidence type="ECO:0000256" key="9">
    <source>
        <dbReference type="ARBA" id="ARBA00023299"/>
    </source>
</evidence>
<dbReference type="Gene3D" id="3.40.50.1000">
    <property type="entry name" value="HAD superfamily/HAD-like"/>
    <property type="match status" value="1"/>
</dbReference>
<dbReference type="InterPro" id="IPR023214">
    <property type="entry name" value="HAD_sf"/>
</dbReference>
<evidence type="ECO:0000256" key="1">
    <source>
        <dbReference type="ARBA" id="ARBA00001946"/>
    </source>
</evidence>
<evidence type="ECO:0000256" key="10">
    <source>
        <dbReference type="SAM" id="SignalP"/>
    </source>
</evidence>
<dbReference type="OrthoDB" id="27226at2759"/>
<dbReference type="GO" id="GO:0005737">
    <property type="term" value="C:cytoplasm"/>
    <property type="evidence" value="ECO:0007669"/>
    <property type="project" value="TreeGrafter"/>
</dbReference>
<comment type="pathway">
    <text evidence="2">Amino-acid biosynthesis; L-serine biosynthesis; L-serine from 3-phospho-D-glycerate: step 3/3.</text>
</comment>
<dbReference type="SUPFAM" id="SSF56784">
    <property type="entry name" value="HAD-like"/>
    <property type="match status" value="1"/>
</dbReference>
<accession>A0A6A0HEY4</accession>
<gene>
    <name evidence="11" type="ORF">HAZT_HAZT000875</name>
</gene>
<evidence type="ECO:0000256" key="7">
    <source>
        <dbReference type="ARBA" id="ARBA00022801"/>
    </source>
</evidence>
<feature type="chain" id="PRO_5025470914" description="Phosphoserine phosphatase" evidence="10">
    <location>
        <begin position="18"/>
        <end position="181"/>
    </location>
</feature>
<dbReference type="Pfam" id="PF12710">
    <property type="entry name" value="HAD"/>
    <property type="match status" value="1"/>
</dbReference>
<evidence type="ECO:0000256" key="2">
    <source>
        <dbReference type="ARBA" id="ARBA00005135"/>
    </source>
</evidence>
<dbReference type="PANTHER" id="PTHR43344">
    <property type="entry name" value="PHOSPHOSERINE PHOSPHATASE"/>
    <property type="match status" value="1"/>
</dbReference>
<dbReference type="GO" id="GO:0006564">
    <property type="term" value="P:L-serine biosynthetic process"/>
    <property type="evidence" value="ECO:0007669"/>
    <property type="project" value="UniProtKB-KW"/>
</dbReference>
<dbReference type="Proteomes" id="UP000711488">
    <property type="component" value="Unassembled WGS sequence"/>
</dbReference>
<keyword evidence="10" id="KW-0732">Signal</keyword>
<dbReference type="GO" id="GO:0000287">
    <property type="term" value="F:magnesium ion binding"/>
    <property type="evidence" value="ECO:0007669"/>
    <property type="project" value="TreeGrafter"/>
</dbReference>
<dbReference type="EMBL" id="JQDR03000963">
    <property type="protein sequence ID" value="KAA0203721.1"/>
    <property type="molecule type" value="Genomic_DNA"/>
</dbReference>
<keyword evidence="5" id="KW-0028">Amino-acid biosynthesis</keyword>
<evidence type="ECO:0000256" key="8">
    <source>
        <dbReference type="ARBA" id="ARBA00022842"/>
    </source>
</evidence>